<reference evidence="1" key="1">
    <citation type="submission" date="2014-09" db="EMBL/GenBank/DDBJ databases">
        <authorList>
            <person name="Magalhaes I.L.F."/>
            <person name="Oliveira U."/>
            <person name="Santos F.R."/>
            <person name="Vidigal T.H.D.A."/>
            <person name="Brescovit A.D."/>
            <person name="Santos A.J."/>
        </authorList>
    </citation>
    <scope>NUCLEOTIDE SEQUENCE</scope>
    <source>
        <tissue evidence="1">Shoot tissue taken approximately 20 cm above the soil surface</tissue>
    </source>
</reference>
<sequence length="40" mass="4597">MSTLSISFFFVLRKCIQTAVRERNVGFSSSRSNMLSRNII</sequence>
<organism evidence="1">
    <name type="scientific">Arundo donax</name>
    <name type="common">Giant reed</name>
    <name type="synonym">Donax arundinaceus</name>
    <dbReference type="NCBI Taxonomy" id="35708"/>
    <lineage>
        <taxon>Eukaryota</taxon>
        <taxon>Viridiplantae</taxon>
        <taxon>Streptophyta</taxon>
        <taxon>Embryophyta</taxon>
        <taxon>Tracheophyta</taxon>
        <taxon>Spermatophyta</taxon>
        <taxon>Magnoliopsida</taxon>
        <taxon>Liliopsida</taxon>
        <taxon>Poales</taxon>
        <taxon>Poaceae</taxon>
        <taxon>PACMAD clade</taxon>
        <taxon>Arundinoideae</taxon>
        <taxon>Arundineae</taxon>
        <taxon>Arundo</taxon>
    </lineage>
</organism>
<dbReference type="EMBL" id="GBRH01277819">
    <property type="protein sequence ID" value="JAD20076.1"/>
    <property type="molecule type" value="Transcribed_RNA"/>
</dbReference>
<name>A0A0A8Y1P4_ARUDO</name>
<protein>
    <submittedName>
        <fullName evidence="1">Uncharacterized protein</fullName>
    </submittedName>
</protein>
<dbReference type="AlphaFoldDB" id="A0A0A8Y1P4"/>
<accession>A0A0A8Y1P4</accession>
<evidence type="ECO:0000313" key="1">
    <source>
        <dbReference type="EMBL" id="JAD20076.1"/>
    </source>
</evidence>
<proteinExistence type="predicted"/>
<reference evidence="1" key="2">
    <citation type="journal article" date="2015" name="Data Brief">
        <title>Shoot transcriptome of the giant reed, Arundo donax.</title>
        <authorList>
            <person name="Barrero R.A."/>
            <person name="Guerrero F.D."/>
            <person name="Moolhuijzen P."/>
            <person name="Goolsby J.A."/>
            <person name="Tidwell J."/>
            <person name="Bellgard S.E."/>
            <person name="Bellgard M.I."/>
        </authorList>
    </citation>
    <scope>NUCLEOTIDE SEQUENCE</scope>
    <source>
        <tissue evidence="1">Shoot tissue taken approximately 20 cm above the soil surface</tissue>
    </source>
</reference>